<dbReference type="Proteomes" id="UP000050668">
    <property type="component" value="Unassembled WGS sequence"/>
</dbReference>
<keyword evidence="2" id="KW-1185">Reference proteome</keyword>
<evidence type="ECO:0008006" key="3">
    <source>
        <dbReference type="Google" id="ProtNLM"/>
    </source>
</evidence>
<evidence type="ECO:0000313" key="1">
    <source>
        <dbReference type="EMBL" id="KOS71713.1"/>
    </source>
</evidence>
<proteinExistence type="predicted"/>
<sequence length="288" mass="32718">MNMDNHFNQTKAKKFRENLYSDCSQCFGLCCIALNIVTSSDFAMNKPAGKPCPNLQTGFRCDIHEHLREKGFRGCTVFDCLGAGQMVSHHTFKGQSWRVNPAIGEKMFRVFPIMEQLYEMMAYVSEALSYSLTSSLRKDLSVQLEQLETLTKSDDNALLALDMMKYRMPINELLLKISLYIRNELIATITSKNKRKLEYRGVDWMGKKFRGKDLRATDLRGAYLIAADLQDADLRGVDFIGADLRDANVSGANLSTSMFLTQMQINSANGNLQTKLPSHIQRPFHWSN</sequence>
<dbReference type="Gene3D" id="2.160.20.80">
    <property type="entry name" value="E3 ubiquitin-protein ligase SopA"/>
    <property type="match status" value="1"/>
</dbReference>
<gene>
    <name evidence="1" type="ORF">AEA09_01640</name>
</gene>
<reference evidence="2" key="1">
    <citation type="submission" date="2015-07" db="EMBL/GenBank/DDBJ databases">
        <title>Fjat-14205 dsm 2895.</title>
        <authorList>
            <person name="Liu B."/>
            <person name="Wang J."/>
            <person name="Zhu Y."/>
            <person name="Liu G."/>
            <person name="Chen Q."/>
            <person name="Chen Z."/>
            <person name="Lan J."/>
            <person name="Che J."/>
            <person name="Ge C."/>
            <person name="Shi H."/>
            <person name="Pan Z."/>
            <person name="Liu X."/>
        </authorList>
    </citation>
    <scope>NUCLEOTIDE SEQUENCE [LARGE SCALE GENOMIC DNA]</scope>
    <source>
        <strain evidence="2">DSM 25560</strain>
    </source>
</reference>
<comment type="caution">
    <text evidence="1">The sequence shown here is derived from an EMBL/GenBank/DDBJ whole genome shotgun (WGS) entry which is preliminary data.</text>
</comment>
<dbReference type="SUPFAM" id="SSF141571">
    <property type="entry name" value="Pentapeptide repeat-like"/>
    <property type="match status" value="1"/>
</dbReference>
<organism evidence="1 2">
    <name type="scientific">Lysinibacillus contaminans</name>
    <dbReference type="NCBI Taxonomy" id="1293441"/>
    <lineage>
        <taxon>Bacteria</taxon>
        <taxon>Bacillati</taxon>
        <taxon>Bacillota</taxon>
        <taxon>Bacilli</taxon>
        <taxon>Bacillales</taxon>
        <taxon>Bacillaceae</taxon>
        <taxon>Lysinibacillus</taxon>
    </lineage>
</organism>
<name>A0ABR5K5M0_9BACI</name>
<accession>A0ABR5K5M0</accession>
<dbReference type="EMBL" id="LGRV01000001">
    <property type="protein sequence ID" value="KOS71713.1"/>
    <property type="molecule type" value="Genomic_DNA"/>
</dbReference>
<dbReference type="InterPro" id="IPR001646">
    <property type="entry name" value="5peptide_repeat"/>
</dbReference>
<evidence type="ECO:0000313" key="2">
    <source>
        <dbReference type="Proteomes" id="UP000050668"/>
    </source>
</evidence>
<protein>
    <recommendedName>
        <fullName evidence="3">Pentapeptide repeat-containing protein</fullName>
    </recommendedName>
</protein>
<dbReference type="Pfam" id="PF00805">
    <property type="entry name" value="Pentapeptide"/>
    <property type="match status" value="1"/>
</dbReference>